<keyword evidence="2" id="KW-0812">Transmembrane</keyword>
<feature type="domain" description="DUF4328" evidence="3">
    <location>
        <begin position="91"/>
        <end position="251"/>
    </location>
</feature>
<organism evidence="4 5">
    <name type="scientific">Streptomyces argenteolus</name>
    <dbReference type="NCBI Taxonomy" id="67274"/>
    <lineage>
        <taxon>Bacteria</taxon>
        <taxon>Bacillati</taxon>
        <taxon>Actinomycetota</taxon>
        <taxon>Actinomycetes</taxon>
        <taxon>Kitasatosporales</taxon>
        <taxon>Streptomycetaceae</taxon>
        <taxon>Streptomyces</taxon>
    </lineage>
</organism>
<dbReference type="Proteomes" id="UP001602322">
    <property type="component" value="Unassembled WGS sequence"/>
</dbReference>
<name>A0ABW6X153_9ACTN</name>
<feature type="compositionally biased region" description="Low complexity" evidence="1">
    <location>
        <begin position="270"/>
        <end position="284"/>
    </location>
</feature>
<dbReference type="Pfam" id="PF14219">
    <property type="entry name" value="DUF4328"/>
    <property type="match status" value="1"/>
</dbReference>
<dbReference type="EMBL" id="JBIBEG010000001">
    <property type="protein sequence ID" value="MFF5895106.1"/>
    <property type="molecule type" value="Genomic_DNA"/>
</dbReference>
<comment type="caution">
    <text evidence="4">The sequence shown here is derived from an EMBL/GenBank/DDBJ whole genome shotgun (WGS) entry which is preliminary data.</text>
</comment>
<feature type="transmembrane region" description="Helical" evidence="2">
    <location>
        <begin position="109"/>
        <end position="127"/>
    </location>
</feature>
<evidence type="ECO:0000259" key="3">
    <source>
        <dbReference type="Pfam" id="PF14219"/>
    </source>
</evidence>
<dbReference type="InterPro" id="IPR025565">
    <property type="entry name" value="DUF4328"/>
</dbReference>
<dbReference type="RefSeq" id="WP_387898633.1">
    <property type="nucleotide sequence ID" value="NZ_JBIBEG010000001.1"/>
</dbReference>
<keyword evidence="5" id="KW-1185">Reference proteome</keyword>
<proteinExistence type="predicted"/>
<evidence type="ECO:0000313" key="5">
    <source>
        <dbReference type="Proteomes" id="UP001602322"/>
    </source>
</evidence>
<feature type="transmembrane region" description="Helical" evidence="2">
    <location>
        <begin position="56"/>
        <end position="78"/>
    </location>
</feature>
<gene>
    <name evidence="4" type="ORF">ACFY8O_04165</name>
</gene>
<protein>
    <submittedName>
        <fullName evidence="4">DUF4328 domain-containing protein</fullName>
    </submittedName>
</protein>
<feature type="transmembrane region" description="Helical" evidence="2">
    <location>
        <begin position="191"/>
        <end position="209"/>
    </location>
</feature>
<accession>A0ABW6X153</accession>
<keyword evidence="2" id="KW-0472">Membrane</keyword>
<reference evidence="4 5" key="1">
    <citation type="submission" date="2024-10" db="EMBL/GenBank/DDBJ databases">
        <title>The Natural Products Discovery Center: Release of the First 8490 Sequenced Strains for Exploring Actinobacteria Biosynthetic Diversity.</title>
        <authorList>
            <person name="Kalkreuter E."/>
            <person name="Kautsar S.A."/>
            <person name="Yang D."/>
            <person name="Bader C.D."/>
            <person name="Teijaro C.N."/>
            <person name="Fluegel L."/>
            <person name="Davis C.M."/>
            <person name="Simpson J.R."/>
            <person name="Lauterbach L."/>
            <person name="Steele A.D."/>
            <person name="Gui C."/>
            <person name="Meng S."/>
            <person name="Li G."/>
            <person name="Viehrig K."/>
            <person name="Ye F."/>
            <person name="Su P."/>
            <person name="Kiefer A.F."/>
            <person name="Nichols A."/>
            <person name="Cepeda A.J."/>
            <person name="Yan W."/>
            <person name="Fan B."/>
            <person name="Jiang Y."/>
            <person name="Adhikari A."/>
            <person name="Zheng C.-J."/>
            <person name="Schuster L."/>
            <person name="Cowan T.M."/>
            <person name="Smanski M.J."/>
            <person name="Chevrette M.G."/>
            <person name="De Carvalho L.P.S."/>
            <person name="Shen B."/>
        </authorList>
    </citation>
    <scope>NUCLEOTIDE SEQUENCE [LARGE SCALE GENOMIC DNA]</scope>
    <source>
        <strain evidence="4 5">NPDC012540</strain>
    </source>
</reference>
<evidence type="ECO:0000256" key="2">
    <source>
        <dbReference type="SAM" id="Phobius"/>
    </source>
</evidence>
<sequence>MLCLTCGTRPVVTADGRCRGCAMLSRRAPGGLMPAASTPPGEGWHRLRSPGGLAKAVIVSLSAVIATDLLAVAVGLYYRGLLGDALTGDGSDLDDAEARGADLLYAEAGSLQMLAMLATAVLFIIWFHRVRRNAEVFDASRQPMRPGWAIGGWFVPLANFWLPRRIAGGIWSASAGTGPEGAGPPVSKAPLHLWWGFWVFSLLLTRYAGRVYEQAMTGREIVDAVTTTAVADVVDGVAAALAIVFVHKLTRMQRERMALGPASQALPQEGSPGSSGAAGPVKAPTGPAAP</sequence>
<evidence type="ECO:0000256" key="1">
    <source>
        <dbReference type="SAM" id="MobiDB-lite"/>
    </source>
</evidence>
<evidence type="ECO:0000313" key="4">
    <source>
        <dbReference type="EMBL" id="MFF5895106.1"/>
    </source>
</evidence>
<keyword evidence="2" id="KW-1133">Transmembrane helix</keyword>
<feature type="region of interest" description="Disordered" evidence="1">
    <location>
        <begin position="260"/>
        <end position="290"/>
    </location>
</feature>